<accession>A0A812RS31</accession>
<keyword evidence="1" id="KW-0472">Membrane</keyword>
<evidence type="ECO:0000313" key="3">
    <source>
        <dbReference type="Proteomes" id="UP000604046"/>
    </source>
</evidence>
<dbReference type="AlphaFoldDB" id="A0A812RS31"/>
<gene>
    <name evidence="2" type="primary">eryA</name>
    <name evidence="2" type="ORF">SNAT2548_LOCUS24925</name>
</gene>
<proteinExistence type="predicted"/>
<evidence type="ECO:0000256" key="1">
    <source>
        <dbReference type="SAM" id="Phobius"/>
    </source>
</evidence>
<feature type="transmembrane region" description="Helical" evidence="1">
    <location>
        <begin position="416"/>
        <end position="440"/>
    </location>
</feature>
<comment type="caution">
    <text evidence="2">The sequence shown here is derived from an EMBL/GenBank/DDBJ whole genome shotgun (WGS) entry which is preliminary data.</text>
</comment>
<dbReference type="Proteomes" id="UP000604046">
    <property type="component" value="Unassembled WGS sequence"/>
</dbReference>
<keyword evidence="1" id="KW-1133">Transmembrane helix</keyword>
<keyword evidence="1" id="KW-0812">Transmembrane</keyword>
<dbReference type="OrthoDB" id="423224at2759"/>
<dbReference type="EMBL" id="CAJNDS010002374">
    <property type="protein sequence ID" value="CAE7453936.1"/>
    <property type="molecule type" value="Genomic_DNA"/>
</dbReference>
<organism evidence="2 3">
    <name type="scientific">Symbiodinium natans</name>
    <dbReference type="NCBI Taxonomy" id="878477"/>
    <lineage>
        <taxon>Eukaryota</taxon>
        <taxon>Sar</taxon>
        <taxon>Alveolata</taxon>
        <taxon>Dinophyceae</taxon>
        <taxon>Suessiales</taxon>
        <taxon>Symbiodiniaceae</taxon>
        <taxon>Symbiodinium</taxon>
    </lineage>
</organism>
<sequence>MAMALQGGRAEEEVRKGTFASTEGPFLYRFKAKRLTWKKRHYNEVLVMADRRKLMETLQEVIDSPDKEFPRPFWEVLSKRCIKSMHLLEPLELAILARAFDLHQPDLHKSMDIFQPLATQVRSSCSFVPGMAVIALTQILPRRLRSTKEELADLMRFFSRRAADCMWEIPLDFAVRLLQELSASGVNDAALCRRVSQKLQARLRQDALAGLPQNLLGLPGRAAAAMADQDFRDLELFRCLVDAAARGLEGPDVVEAQNSARAVLKGVAWLKLELPEAQALEEALNEAQDPVVRRVCPSQVVHRQIWVPPFGAVALIFAAESVAAAKQGKLICRKTVGNRALKACSGVATACVCTVALAQLCGSPTLMRTIVMFAAAYSMVLNPGADYFPPAGALCALFVEKAVVVGKPSLLPGFEYALFPCAVGVGLLLLFSRLIAFVLARAHWALLPSRDAQDREPLLSKA</sequence>
<protein>
    <submittedName>
        <fullName evidence="2">EryA protein</fullName>
    </submittedName>
</protein>
<keyword evidence="3" id="KW-1185">Reference proteome</keyword>
<reference evidence="2" key="1">
    <citation type="submission" date="2021-02" db="EMBL/GenBank/DDBJ databases">
        <authorList>
            <person name="Dougan E. K."/>
            <person name="Rhodes N."/>
            <person name="Thang M."/>
            <person name="Chan C."/>
        </authorList>
    </citation>
    <scope>NUCLEOTIDE SEQUENCE</scope>
</reference>
<evidence type="ECO:0000313" key="2">
    <source>
        <dbReference type="EMBL" id="CAE7453936.1"/>
    </source>
</evidence>
<name>A0A812RS31_9DINO</name>